<sequence length="177" mass="19997">MRDDLHRLIGRVSYCIDEGLDNLTVTPSHDGCGLIELIVIDEAERLSNLALEYIRDLFDRSNIGLILVGMPGIEKRMARYPQFYSRVGFSHGYRPLLGDELSFVLTRHWRKLGVTLDEADFTDAQAVAAIARITGGNFRLLYRLFVQIERILRINEMTAITEEVVDAARSTLLIGAT</sequence>
<name>A0A1Q9ALR3_9HYPH</name>
<reference evidence="2 3" key="1">
    <citation type="submission" date="2016-09" db="EMBL/GenBank/DDBJ databases">
        <title>Rhizobium sp. nov., a novel species isolated from the rice rhizosphere.</title>
        <authorList>
            <person name="Zhao J."/>
            <person name="Zhang X."/>
        </authorList>
    </citation>
    <scope>NUCLEOTIDE SEQUENCE [LARGE SCALE GENOMIC DNA]</scope>
    <source>
        <strain evidence="2 3">MH17</strain>
    </source>
</reference>
<dbReference type="Pfam" id="PF13401">
    <property type="entry name" value="AAA_22"/>
    <property type="match status" value="1"/>
</dbReference>
<dbReference type="Proteomes" id="UP000186143">
    <property type="component" value="Unassembled WGS sequence"/>
</dbReference>
<accession>A0A1Q9ALR3</accession>
<dbReference type="InterPro" id="IPR027417">
    <property type="entry name" value="P-loop_NTPase"/>
</dbReference>
<comment type="caution">
    <text evidence="2">The sequence shown here is derived from an EMBL/GenBank/DDBJ whole genome shotgun (WGS) entry which is preliminary data.</text>
</comment>
<evidence type="ECO:0000259" key="1">
    <source>
        <dbReference type="Pfam" id="PF13401"/>
    </source>
</evidence>
<evidence type="ECO:0000313" key="2">
    <source>
        <dbReference type="EMBL" id="OLP56275.1"/>
    </source>
</evidence>
<dbReference type="InterPro" id="IPR052026">
    <property type="entry name" value="ExeA_AAA_ATPase_DNA-bind"/>
</dbReference>
<dbReference type="PANTHER" id="PTHR35894:SF5">
    <property type="entry name" value="MU-LIKE PROPHAGE FLUMU DNA TRANSPOSITION PROTEIN B"/>
    <property type="match status" value="1"/>
</dbReference>
<dbReference type="GO" id="GO:0016887">
    <property type="term" value="F:ATP hydrolysis activity"/>
    <property type="evidence" value="ECO:0007669"/>
    <property type="project" value="InterPro"/>
</dbReference>
<dbReference type="InterPro" id="IPR049945">
    <property type="entry name" value="AAA_22"/>
</dbReference>
<protein>
    <recommendedName>
        <fullName evidence="1">ORC1/DEAH AAA+ ATPase domain-containing protein</fullName>
    </recommendedName>
</protein>
<dbReference type="PANTHER" id="PTHR35894">
    <property type="entry name" value="GENERAL SECRETION PATHWAY PROTEIN A-RELATED"/>
    <property type="match status" value="1"/>
</dbReference>
<gene>
    <name evidence="2" type="ORF">BJF92_15370</name>
</gene>
<feature type="domain" description="ORC1/DEAH AAA+ ATPase" evidence="1">
    <location>
        <begin position="34"/>
        <end position="77"/>
    </location>
</feature>
<dbReference type="AlphaFoldDB" id="A0A1Q9ALR3"/>
<proteinExistence type="predicted"/>
<dbReference type="STRING" id="1672749.BJF92_15370"/>
<organism evidence="2 3">
    <name type="scientific">Xaviernesmea rhizosphaerae</name>
    <dbReference type="NCBI Taxonomy" id="1672749"/>
    <lineage>
        <taxon>Bacteria</taxon>
        <taxon>Pseudomonadati</taxon>
        <taxon>Pseudomonadota</taxon>
        <taxon>Alphaproteobacteria</taxon>
        <taxon>Hyphomicrobiales</taxon>
        <taxon>Rhizobiaceae</taxon>
        <taxon>Rhizobium/Agrobacterium group</taxon>
        <taxon>Xaviernesmea</taxon>
    </lineage>
</organism>
<dbReference type="EMBL" id="MKIO01000022">
    <property type="protein sequence ID" value="OLP56275.1"/>
    <property type="molecule type" value="Genomic_DNA"/>
</dbReference>
<evidence type="ECO:0000313" key="3">
    <source>
        <dbReference type="Proteomes" id="UP000186143"/>
    </source>
</evidence>
<dbReference type="SUPFAM" id="SSF52540">
    <property type="entry name" value="P-loop containing nucleoside triphosphate hydrolases"/>
    <property type="match status" value="1"/>
</dbReference>